<dbReference type="AlphaFoldDB" id="R7RT45"/>
<dbReference type="PROSITE" id="PS51379">
    <property type="entry name" value="4FE4S_FER_2"/>
    <property type="match status" value="2"/>
</dbReference>
<keyword evidence="3" id="KW-1185">Reference proteome</keyword>
<name>R7RT45_9CLOT</name>
<dbReference type="RefSeq" id="WP_018662489.1">
    <property type="nucleotide sequence ID" value="NZ_HF952018.1"/>
</dbReference>
<feature type="domain" description="4Fe-4S ferredoxin-type" evidence="1">
    <location>
        <begin position="41"/>
        <end position="65"/>
    </location>
</feature>
<accession>R7RT45</accession>
<dbReference type="OrthoDB" id="9807879at2"/>
<dbReference type="EMBL" id="CAVN010000097">
    <property type="protein sequence ID" value="CDF58425.1"/>
    <property type="molecule type" value="Genomic_DNA"/>
</dbReference>
<protein>
    <submittedName>
        <fullName evidence="2">Ferredoxin 2</fullName>
    </submittedName>
</protein>
<dbReference type="Proteomes" id="UP000014923">
    <property type="component" value="Unassembled WGS sequence"/>
</dbReference>
<sequence>MNSFLGYRKPVKPRVEKNLCCGCGQCIRFCAFNAITLVEGKAVIDEEKCRNCRKCINFCNQLAII</sequence>
<evidence type="ECO:0000313" key="2">
    <source>
        <dbReference type="EMBL" id="CDF58425.1"/>
    </source>
</evidence>
<evidence type="ECO:0000313" key="3">
    <source>
        <dbReference type="Proteomes" id="UP000014923"/>
    </source>
</evidence>
<dbReference type="Pfam" id="PF12838">
    <property type="entry name" value="Fer4_7"/>
    <property type="match status" value="1"/>
</dbReference>
<feature type="domain" description="4Fe-4S ferredoxin-type" evidence="1">
    <location>
        <begin position="11"/>
        <end position="40"/>
    </location>
</feature>
<dbReference type="Gene3D" id="3.30.70.20">
    <property type="match status" value="1"/>
</dbReference>
<evidence type="ECO:0000259" key="1">
    <source>
        <dbReference type="PROSITE" id="PS51379"/>
    </source>
</evidence>
<reference evidence="2" key="1">
    <citation type="submission" date="2013-03" db="EMBL/GenBank/DDBJ databases">
        <title>Draft genome sequence of the hydrogen-ethanol-producing anaerobic alkalithermophilic Caloramator celere.</title>
        <authorList>
            <person name="Ciranna A."/>
            <person name="Larjo A."/>
            <person name="Kivisto A."/>
            <person name="Santala V."/>
            <person name="Roos C."/>
            <person name="Karp M."/>
        </authorList>
    </citation>
    <scope>NUCLEOTIDE SEQUENCE [LARGE SCALE GENOMIC DNA]</scope>
    <source>
        <strain evidence="2">DSM 8682</strain>
    </source>
</reference>
<organism evidence="2 3">
    <name type="scientific">Thermobrachium celere DSM 8682</name>
    <dbReference type="NCBI Taxonomy" id="941824"/>
    <lineage>
        <taxon>Bacteria</taxon>
        <taxon>Bacillati</taxon>
        <taxon>Bacillota</taxon>
        <taxon>Clostridia</taxon>
        <taxon>Eubacteriales</taxon>
        <taxon>Clostridiaceae</taxon>
        <taxon>Thermobrachium</taxon>
    </lineage>
</organism>
<dbReference type="SUPFAM" id="SSF54862">
    <property type="entry name" value="4Fe-4S ferredoxins"/>
    <property type="match status" value="1"/>
</dbReference>
<dbReference type="eggNOG" id="COG2768">
    <property type="taxonomic scope" value="Bacteria"/>
</dbReference>
<gene>
    <name evidence="2" type="ORF">TCEL_00471</name>
</gene>
<proteinExistence type="predicted"/>
<dbReference type="InterPro" id="IPR017896">
    <property type="entry name" value="4Fe4S_Fe-S-bd"/>
</dbReference>
<dbReference type="HOGENOM" id="CLU_139698_5_6_9"/>
<comment type="caution">
    <text evidence="2">The sequence shown here is derived from an EMBL/GenBank/DDBJ whole genome shotgun (WGS) entry which is preliminary data.</text>
</comment>